<evidence type="ECO:0000313" key="14">
    <source>
        <dbReference type="Proteomes" id="UP000037510"/>
    </source>
</evidence>
<keyword evidence="6" id="KW-0165">Cleavage on pair of basic residues</keyword>
<evidence type="ECO:0000256" key="9">
    <source>
        <dbReference type="ARBA" id="ARBA00023022"/>
    </source>
</evidence>
<protein>
    <submittedName>
        <fullName evidence="13">Attacin-3</fullName>
    </submittedName>
</protein>
<organism evidence="13 14">
    <name type="scientific">Operophtera brumata</name>
    <name type="common">Winter moth</name>
    <name type="synonym">Phalaena brumata</name>
    <dbReference type="NCBI Taxonomy" id="104452"/>
    <lineage>
        <taxon>Eukaryota</taxon>
        <taxon>Metazoa</taxon>
        <taxon>Ecdysozoa</taxon>
        <taxon>Arthropoda</taxon>
        <taxon>Hexapoda</taxon>
        <taxon>Insecta</taxon>
        <taxon>Pterygota</taxon>
        <taxon>Neoptera</taxon>
        <taxon>Endopterygota</taxon>
        <taxon>Lepidoptera</taxon>
        <taxon>Glossata</taxon>
        <taxon>Ditrysia</taxon>
        <taxon>Geometroidea</taxon>
        <taxon>Geometridae</taxon>
        <taxon>Larentiinae</taxon>
        <taxon>Operophtera</taxon>
    </lineage>
</organism>
<accession>A0A0L7LN23</accession>
<dbReference type="EMBL" id="JTDY01000509">
    <property type="protein sequence ID" value="KOB76847.1"/>
    <property type="molecule type" value="Genomic_DNA"/>
</dbReference>
<keyword evidence="8" id="KW-0391">Immunity</keyword>
<evidence type="ECO:0000256" key="5">
    <source>
        <dbReference type="ARBA" id="ARBA00022588"/>
    </source>
</evidence>
<reference evidence="13 14" key="1">
    <citation type="journal article" date="2015" name="Genome Biol. Evol.">
        <title>The genome of winter moth (Operophtera brumata) provides a genomic perspective on sexual dimorphism and phenology.</title>
        <authorList>
            <person name="Derks M.F."/>
            <person name="Smit S."/>
            <person name="Salis L."/>
            <person name="Schijlen E."/>
            <person name="Bossers A."/>
            <person name="Mateman C."/>
            <person name="Pijl A.S."/>
            <person name="de Ridder D."/>
            <person name="Groenen M.A."/>
            <person name="Visser M.E."/>
            <person name="Megens H.J."/>
        </authorList>
    </citation>
    <scope>NUCLEOTIDE SEQUENCE [LARGE SCALE GENOMIC DNA]</scope>
    <source>
        <strain evidence="13">WM2013NL</strain>
        <tissue evidence="13">Head and thorax</tissue>
    </source>
</reference>
<name>A0A0L7LN23_OPEBR</name>
<feature type="signal peptide" evidence="10">
    <location>
        <begin position="1"/>
        <end position="18"/>
    </location>
</feature>
<comment type="similarity">
    <text evidence="2">Belongs to the attacin/sarcotoxin-2 family.</text>
</comment>
<evidence type="ECO:0000256" key="3">
    <source>
        <dbReference type="ARBA" id="ARBA00022525"/>
    </source>
</evidence>
<keyword evidence="3" id="KW-0964">Secreted</keyword>
<evidence type="ECO:0000259" key="12">
    <source>
        <dbReference type="Pfam" id="PF03769"/>
    </source>
</evidence>
<dbReference type="AlphaFoldDB" id="A0A0L7LN23"/>
<dbReference type="Proteomes" id="UP000037510">
    <property type="component" value="Unassembled WGS sequence"/>
</dbReference>
<gene>
    <name evidence="13" type="ORF">OBRU01_05527</name>
</gene>
<feature type="domain" description="Attacin C-terminal" evidence="12">
    <location>
        <begin position="128"/>
        <end position="244"/>
    </location>
</feature>
<feature type="chain" id="PRO_5005573450" evidence="10">
    <location>
        <begin position="19"/>
        <end position="244"/>
    </location>
</feature>
<keyword evidence="9" id="KW-0044">Antibiotic</keyword>
<dbReference type="Pfam" id="PF03769">
    <property type="entry name" value="Attacin_C"/>
    <property type="match status" value="1"/>
</dbReference>
<comment type="subcellular location">
    <subcellularLocation>
        <location evidence="1">Secreted</location>
    </subcellularLocation>
</comment>
<feature type="domain" description="Attacin N-terminal" evidence="11">
    <location>
        <begin position="59"/>
        <end position="122"/>
    </location>
</feature>
<evidence type="ECO:0000256" key="2">
    <source>
        <dbReference type="ARBA" id="ARBA00007550"/>
    </source>
</evidence>
<keyword evidence="5" id="KW-0399">Innate immunity</keyword>
<evidence type="ECO:0000256" key="6">
    <source>
        <dbReference type="ARBA" id="ARBA00022685"/>
    </source>
</evidence>
<evidence type="ECO:0000256" key="4">
    <source>
        <dbReference type="ARBA" id="ARBA00022529"/>
    </source>
</evidence>
<dbReference type="InterPro" id="IPR005521">
    <property type="entry name" value="Attacin_C"/>
</dbReference>
<evidence type="ECO:0000259" key="11">
    <source>
        <dbReference type="Pfam" id="PF03768"/>
    </source>
</evidence>
<dbReference type="InterPro" id="IPR005520">
    <property type="entry name" value="Attacin_N"/>
</dbReference>
<evidence type="ECO:0000313" key="13">
    <source>
        <dbReference type="EMBL" id="KOB76847.1"/>
    </source>
</evidence>
<evidence type="ECO:0000256" key="8">
    <source>
        <dbReference type="ARBA" id="ARBA00022859"/>
    </source>
</evidence>
<dbReference type="GO" id="GO:0045087">
    <property type="term" value="P:innate immune response"/>
    <property type="evidence" value="ECO:0007669"/>
    <property type="project" value="UniProtKB-KW"/>
</dbReference>
<dbReference type="GO" id="GO:0005576">
    <property type="term" value="C:extracellular region"/>
    <property type="evidence" value="ECO:0007669"/>
    <property type="project" value="UniProtKB-SubCell"/>
</dbReference>
<dbReference type="Pfam" id="PF03768">
    <property type="entry name" value="Attacin_N"/>
    <property type="match status" value="1"/>
</dbReference>
<sequence>MFSFKILIAAAAFVCVSARHILLEDETNYYLLPIEDLEDVEPSEDLVPIRTGRMRRQVQGSVTAKSDGTSGANVRIPLAGGDQNALSAIGSVNFNKDLKMIGQTAGLELDNIKGHSLMLTHSKLPGADRITAAGNVNLFHNDNHNFDANAFAARTMPNAAQAPAFNTYGAGAEYMFKNKVGADVNIVRTPHFDQTDYSAGGKLNLFRGRDSSLDFNAGLVKTVSPYIPKSSWEPNLGFTFKKWF</sequence>
<evidence type="ECO:0000256" key="7">
    <source>
        <dbReference type="ARBA" id="ARBA00022729"/>
    </source>
</evidence>
<dbReference type="GO" id="GO:0042742">
    <property type="term" value="P:defense response to bacterium"/>
    <property type="evidence" value="ECO:0007669"/>
    <property type="project" value="UniProtKB-KW"/>
</dbReference>
<evidence type="ECO:0000256" key="1">
    <source>
        <dbReference type="ARBA" id="ARBA00004613"/>
    </source>
</evidence>
<comment type="caution">
    <text evidence="13">The sequence shown here is derived from an EMBL/GenBank/DDBJ whole genome shotgun (WGS) entry which is preliminary data.</text>
</comment>
<keyword evidence="7 10" id="KW-0732">Signal</keyword>
<dbReference type="OrthoDB" id="7441167at2759"/>
<proteinExistence type="inferred from homology"/>
<evidence type="ECO:0000256" key="10">
    <source>
        <dbReference type="SAM" id="SignalP"/>
    </source>
</evidence>
<keyword evidence="14" id="KW-1185">Reference proteome</keyword>
<keyword evidence="4" id="KW-0929">Antimicrobial</keyword>